<accession>A0ABP7Q614</accession>
<organism evidence="2 3">
    <name type="scientific">Allohahella marinimesophila</name>
    <dbReference type="NCBI Taxonomy" id="1054972"/>
    <lineage>
        <taxon>Bacteria</taxon>
        <taxon>Pseudomonadati</taxon>
        <taxon>Pseudomonadota</taxon>
        <taxon>Gammaproteobacteria</taxon>
        <taxon>Oceanospirillales</taxon>
        <taxon>Hahellaceae</taxon>
        <taxon>Allohahella</taxon>
    </lineage>
</organism>
<proteinExistence type="predicted"/>
<comment type="caution">
    <text evidence="2">The sequence shown here is derived from an EMBL/GenBank/DDBJ whole genome shotgun (WGS) entry which is preliminary data.</text>
</comment>
<evidence type="ECO:0000256" key="1">
    <source>
        <dbReference type="SAM" id="MobiDB-lite"/>
    </source>
</evidence>
<dbReference type="Gene3D" id="2.40.180.10">
    <property type="entry name" value="Catalase core domain"/>
    <property type="match status" value="1"/>
</dbReference>
<dbReference type="SUPFAM" id="SSF56634">
    <property type="entry name" value="Heme-dependent catalase-like"/>
    <property type="match status" value="1"/>
</dbReference>
<gene>
    <name evidence="2" type="ORF">GCM10022278_37430</name>
</gene>
<evidence type="ECO:0000313" key="2">
    <source>
        <dbReference type="EMBL" id="GAA3977194.1"/>
    </source>
</evidence>
<dbReference type="EMBL" id="BAABBO010000021">
    <property type="protein sequence ID" value="GAA3977194.1"/>
    <property type="molecule type" value="Genomic_DNA"/>
</dbReference>
<reference evidence="3" key="1">
    <citation type="journal article" date="2019" name="Int. J. Syst. Evol. Microbiol.">
        <title>The Global Catalogue of Microorganisms (GCM) 10K type strain sequencing project: providing services to taxonomists for standard genome sequencing and annotation.</title>
        <authorList>
            <consortium name="The Broad Institute Genomics Platform"/>
            <consortium name="The Broad Institute Genome Sequencing Center for Infectious Disease"/>
            <person name="Wu L."/>
            <person name="Ma J."/>
        </authorList>
    </citation>
    <scope>NUCLEOTIDE SEQUENCE [LARGE SCALE GENOMIC DNA]</scope>
    <source>
        <strain evidence="3">JCM 17555</strain>
    </source>
</reference>
<evidence type="ECO:0008006" key="4">
    <source>
        <dbReference type="Google" id="ProtNLM"/>
    </source>
</evidence>
<feature type="region of interest" description="Disordered" evidence="1">
    <location>
        <begin position="150"/>
        <end position="171"/>
    </location>
</feature>
<dbReference type="Proteomes" id="UP001501337">
    <property type="component" value="Unassembled WGS sequence"/>
</dbReference>
<protein>
    <recommendedName>
        <fullName evidence="4">Catalase</fullName>
    </recommendedName>
</protein>
<sequence length="283" mass="31948">MLDDLPKSLSQGVFQSGKSYPAWVRFSNGNPDPGRPDIKGDARGMAIKLLSSPAEADWQSAAQTTMQDFILISHPVFFAKAPETYVGVHRHLSSDGFWTILAIPFHLGLKGSLIALEMTDKQIANPLYTRYWSEVPFQLGKGQNRKAVKYSTRPCTARANEPPDDSEPGDDYLREAMKTTLDQSASCMEFLVQLRAGDEMSVENSMIEWKEEQAPFIPVARIHFPKQTFDTFAQNTFCENVAFNPWNSLPEHEPLGAMNRMRKVIYERTSKVRREMNSVVPAQ</sequence>
<keyword evidence="3" id="KW-1185">Reference proteome</keyword>
<evidence type="ECO:0000313" key="3">
    <source>
        <dbReference type="Proteomes" id="UP001501337"/>
    </source>
</evidence>
<name>A0ABP7Q614_9GAMM</name>
<dbReference type="InterPro" id="IPR020835">
    <property type="entry name" value="Catalase_sf"/>
</dbReference>